<gene>
    <name evidence="4" type="primary">ureD</name>
    <name evidence="5" type="ORF">C2869_20750</name>
</gene>
<dbReference type="AlphaFoldDB" id="A0A2S0VWS2"/>
<comment type="subunit">
    <text evidence="4">UreD, UreF and UreG form a complex that acts as a GTP-hydrolysis-dependent molecular chaperone, activating the urease apoprotein by helping to assemble the nickel containing metallocenter of UreC. The UreE protein probably delivers the nickel.</text>
</comment>
<evidence type="ECO:0000256" key="2">
    <source>
        <dbReference type="ARBA" id="ARBA00022988"/>
    </source>
</evidence>
<dbReference type="GO" id="GO:0005737">
    <property type="term" value="C:cytoplasm"/>
    <property type="evidence" value="ECO:0007669"/>
    <property type="project" value="UniProtKB-SubCell"/>
</dbReference>
<dbReference type="HAMAP" id="MF_01384">
    <property type="entry name" value="UreD"/>
    <property type="match status" value="1"/>
</dbReference>
<comment type="subcellular location">
    <subcellularLocation>
        <location evidence="4">Cytoplasm</location>
    </subcellularLocation>
</comment>
<dbReference type="RefSeq" id="WP_108604726.1">
    <property type="nucleotide sequence ID" value="NZ_CP026604.1"/>
</dbReference>
<accession>A0A2S0VWS2</accession>
<proteinExistence type="inferred from homology"/>
<dbReference type="InterPro" id="IPR002669">
    <property type="entry name" value="UreD"/>
</dbReference>
<dbReference type="PANTHER" id="PTHR33643">
    <property type="entry name" value="UREASE ACCESSORY PROTEIN D"/>
    <property type="match status" value="1"/>
</dbReference>
<keyword evidence="6" id="KW-1185">Reference proteome</keyword>
<keyword evidence="2 4" id="KW-0996">Nickel insertion</keyword>
<dbReference type="PANTHER" id="PTHR33643:SF1">
    <property type="entry name" value="UREASE ACCESSORY PROTEIN D"/>
    <property type="match status" value="1"/>
</dbReference>
<dbReference type="GO" id="GO:0016151">
    <property type="term" value="F:nickel cation binding"/>
    <property type="evidence" value="ECO:0007669"/>
    <property type="project" value="UniProtKB-UniRule"/>
</dbReference>
<organism evidence="5 6">
    <name type="scientific">Saccharobesus litoralis</name>
    <dbReference type="NCBI Taxonomy" id="2172099"/>
    <lineage>
        <taxon>Bacteria</taxon>
        <taxon>Pseudomonadati</taxon>
        <taxon>Pseudomonadota</taxon>
        <taxon>Gammaproteobacteria</taxon>
        <taxon>Alteromonadales</taxon>
        <taxon>Alteromonadaceae</taxon>
        <taxon>Saccharobesus</taxon>
    </lineage>
</organism>
<evidence type="ECO:0000256" key="4">
    <source>
        <dbReference type="HAMAP-Rule" id="MF_01384"/>
    </source>
</evidence>
<dbReference type="KEGG" id="cate:C2869_20750"/>
<dbReference type="Pfam" id="PF01774">
    <property type="entry name" value="UreD"/>
    <property type="match status" value="1"/>
</dbReference>
<name>A0A2S0VWS2_9ALTE</name>
<sequence>MSAAERLNMLNTQKSREWLAQLTLGFKGTAKRGTQLVKSQRRGPLTIQKAFYPEGKHCAHVYLLHPPAGIVSGDQLHIDISAENNAHTLITTPGANRFYQARTDKNIGDPRQLQHCTYQLQNNAIVESLPQETIVFRGAQATNKQDIYIDQTSVYLGWDINCLSENQQAFDTGSFTQQTRVYIDKQLKLHDRIAINQSNLLFSKNAGLAGHSVFATFVLAAPHALAQVATRQALQSQIRQRIEVLNADKLISITDVGGILLARYLGDQAEQAKALFYQIWQIARPVCCQQTATKPRIWYT</sequence>
<evidence type="ECO:0000313" key="6">
    <source>
        <dbReference type="Proteomes" id="UP000244441"/>
    </source>
</evidence>
<evidence type="ECO:0000313" key="5">
    <source>
        <dbReference type="EMBL" id="AWB68674.1"/>
    </source>
</evidence>
<protein>
    <recommendedName>
        <fullName evidence="4">Urease accessory protein UreD</fullName>
    </recommendedName>
</protein>
<dbReference type="OrthoDB" id="9798842at2"/>
<comment type="function">
    <text evidence="4">Required for maturation of urease via the functional incorporation of the urease nickel metallocenter.</text>
</comment>
<evidence type="ECO:0000256" key="1">
    <source>
        <dbReference type="ARBA" id="ARBA00007177"/>
    </source>
</evidence>
<keyword evidence="3 4" id="KW-0143">Chaperone</keyword>
<dbReference type="Proteomes" id="UP000244441">
    <property type="component" value="Chromosome"/>
</dbReference>
<comment type="similarity">
    <text evidence="1 4">Belongs to the UreD family.</text>
</comment>
<reference evidence="5 6" key="1">
    <citation type="submission" date="2018-01" db="EMBL/GenBank/DDBJ databases">
        <title>Genome sequence of a Cantenovulum-like bacteria.</title>
        <authorList>
            <person name="Tan W.R."/>
            <person name="Lau N.-S."/>
            <person name="Go F."/>
            <person name="Amirul A.-A.A."/>
        </authorList>
    </citation>
    <scope>NUCLEOTIDE SEQUENCE [LARGE SCALE GENOMIC DNA]</scope>
    <source>
        <strain evidence="5 6">CCB-QB4</strain>
    </source>
</reference>
<evidence type="ECO:0000256" key="3">
    <source>
        <dbReference type="ARBA" id="ARBA00023186"/>
    </source>
</evidence>
<dbReference type="EMBL" id="CP026604">
    <property type="protein sequence ID" value="AWB68674.1"/>
    <property type="molecule type" value="Genomic_DNA"/>
</dbReference>
<keyword evidence="4" id="KW-0963">Cytoplasm</keyword>